<dbReference type="OrthoDB" id="47652at2"/>
<dbReference type="STRING" id="1423782.FD32_GL001451"/>
<dbReference type="Proteomes" id="UP000051412">
    <property type="component" value="Unassembled WGS sequence"/>
</dbReference>
<evidence type="ECO:0000313" key="3">
    <source>
        <dbReference type="EMBL" id="KRM24681.1"/>
    </source>
</evidence>
<dbReference type="RefSeq" id="WP_047767500.1">
    <property type="nucleotide sequence ID" value="NZ_AZGM01000150.1"/>
</dbReference>
<organism evidence="3 4">
    <name type="scientific">Limosilactobacillus panis DSM 6035</name>
    <dbReference type="NCBI Taxonomy" id="1423782"/>
    <lineage>
        <taxon>Bacteria</taxon>
        <taxon>Bacillati</taxon>
        <taxon>Bacillota</taxon>
        <taxon>Bacilli</taxon>
        <taxon>Lactobacillales</taxon>
        <taxon>Lactobacillaceae</taxon>
        <taxon>Limosilactobacillus</taxon>
    </lineage>
</organism>
<reference evidence="3 4" key="1">
    <citation type="journal article" date="2015" name="Genome Announc.">
        <title>Expanding the biotechnology potential of lactobacilli through comparative genomics of 213 strains and associated genera.</title>
        <authorList>
            <person name="Sun Z."/>
            <person name="Harris H.M."/>
            <person name="McCann A."/>
            <person name="Guo C."/>
            <person name="Argimon S."/>
            <person name="Zhang W."/>
            <person name="Yang X."/>
            <person name="Jeffery I.B."/>
            <person name="Cooney J.C."/>
            <person name="Kagawa T.F."/>
            <person name="Liu W."/>
            <person name="Song Y."/>
            <person name="Salvetti E."/>
            <person name="Wrobel A."/>
            <person name="Rasinkangas P."/>
            <person name="Parkhill J."/>
            <person name="Rea M.C."/>
            <person name="O'Sullivan O."/>
            <person name="Ritari J."/>
            <person name="Douillard F.P."/>
            <person name="Paul Ross R."/>
            <person name="Yang R."/>
            <person name="Briner A.E."/>
            <person name="Felis G.E."/>
            <person name="de Vos W.M."/>
            <person name="Barrangou R."/>
            <person name="Klaenhammer T.R."/>
            <person name="Caufield P.W."/>
            <person name="Cui Y."/>
            <person name="Zhang H."/>
            <person name="O'Toole P.W."/>
        </authorList>
    </citation>
    <scope>NUCLEOTIDE SEQUENCE [LARGE SCALE GENOMIC DNA]</scope>
    <source>
        <strain evidence="3 4">DSM 6035</strain>
    </source>
</reference>
<feature type="transmembrane region" description="Helical" evidence="2">
    <location>
        <begin position="6"/>
        <end position="29"/>
    </location>
</feature>
<keyword evidence="4" id="KW-1185">Reference proteome</keyword>
<evidence type="ECO:0000256" key="1">
    <source>
        <dbReference type="ARBA" id="ARBA00010894"/>
    </source>
</evidence>
<dbReference type="PANTHER" id="PTHR33219">
    <property type="entry name" value="YLMG HOMOLOG PROTEIN 2, CHLOROPLASTIC"/>
    <property type="match status" value="1"/>
</dbReference>
<keyword evidence="2" id="KW-1133">Transmembrane helix</keyword>
<name>A0A0R1X9W4_9LACO</name>
<dbReference type="Pfam" id="PF02325">
    <property type="entry name" value="CCB3_YggT"/>
    <property type="match status" value="1"/>
</dbReference>
<evidence type="ECO:0008006" key="5">
    <source>
        <dbReference type="Google" id="ProtNLM"/>
    </source>
</evidence>
<keyword evidence="2" id="KW-0812">Transmembrane</keyword>
<protein>
    <recommendedName>
        <fullName evidence="5">YggT family protein</fullName>
    </recommendedName>
</protein>
<dbReference type="PANTHER" id="PTHR33219:SF14">
    <property type="entry name" value="PROTEIN COFACTOR ASSEMBLY OF COMPLEX C SUBUNIT B CCB3, CHLOROPLASTIC-RELATED"/>
    <property type="match status" value="1"/>
</dbReference>
<comment type="similarity">
    <text evidence="1">Belongs to the YggT family.</text>
</comment>
<dbReference type="GO" id="GO:0016020">
    <property type="term" value="C:membrane"/>
    <property type="evidence" value="ECO:0007669"/>
    <property type="project" value="InterPro"/>
</dbReference>
<dbReference type="AlphaFoldDB" id="A0A0R1X9W4"/>
<feature type="transmembrane region" description="Helical" evidence="2">
    <location>
        <begin position="50"/>
        <end position="75"/>
    </location>
</feature>
<gene>
    <name evidence="3" type="ORF">FD32_GL001451</name>
</gene>
<evidence type="ECO:0000256" key="2">
    <source>
        <dbReference type="SAM" id="Phobius"/>
    </source>
</evidence>
<dbReference type="InterPro" id="IPR003425">
    <property type="entry name" value="CCB3/YggT"/>
</dbReference>
<dbReference type="EMBL" id="AZGM01000150">
    <property type="protein sequence ID" value="KRM24681.1"/>
    <property type="molecule type" value="Genomic_DNA"/>
</dbReference>
<comment type="caution">
    <text evidence="3">The sequence shown here is derived from an EMBL/GenBank/DDBJ whole genome shotgun (WGS) entry which is preliminary data.</text>
</comment>
<dbReference type="PATRIC" id="fig|1423782.4.peg.1508"/>
<sequence length="87" mass="9803">MLGFIFWVLNSLIDAYIWVIVIWCLLSWFPNARGTRLGEIIDRLVEPYMSWFNFIPPLGGISFSPVVAIFVLYLAQSGLSALAGMFG</sequence>
<keyword evidence="2" id="KW-0472">Membrane</keyword>
<accession>A0A0R1X9W4</accession>
<proteinExistence type="inferred from homology"/>
<evidence type="ECO:0000313" key="4">
    <source>
        <dbReference type="Proteomes" id="UP000051412"/>
    </source>
</evidence>